<evidence type="ECO:0000256" key="6">
    <source>
        <dbReference type="ARBA" id="ARBA00022670"/>
    </source>
</evidence>
<dbReference type="Pfam" id="PF00246">
    <property type="entry name" value="Peptidase_M14"/>
    <property type="match status" value="1"/>
</dbReference>
<dbReference type="PANTHER" id="PTHR11705:SF147">
    <property type="entry name" value="INACTIVE METALLOCARBOXYPEPTIDASE ECM14"/>
    <property type="match status" value="1"/>
</dbReference>
<dbReference type="PANTHER" id="PTHR11705">
    <property type="entry name" value="PROTEASE FAMILY M14 CARBOXYPEPTIDASE A,B"/>
    <property type="match status" value="1"/>
</dbReference>
<dbReference type="EMBL" id="KN838625">
    <property type="protein sequence ID" value="KIK00444.1"/>
    <property type="molecule type" value="Genomic_DNA"/>
</dbReference>
<evidence type="ECO:0000313" key="19">
    <source>
        <dbReference type="EMBL" id="KIK00444.1"/>
    </source>
</evidence>
<evidence type="ECO:0000256" key="9">
    <source>
        <dbReference type="ARBA" id="ARBA00022801"/>
    </source>
</evidence>
<dbReference type="Gene3D" id="3.40.630.10">
    <property type="entry name" value="Zn peptidases"/>
    <property type="match status" value="1"/>
</dbReference>
<evidence type="ECO:0000256" key="14">
    <source>
        <dbReference type="ARBA" id="ARBA00026187"/>
    </source>
</evidence>
<evidence type="ECO:0000259" key="18">
    <source>
        <dbReference type="PROSITE" id="PS52035"/>
    </source>
</evidence>
<keyword evidence="20" id="KW-1185">Reference proteome</keyword>
<dbReference type="Proteomes" id="UP000054477">
    <property type="component" value="Unassembled WGS sequence"/>
</dbReference>
<keyword evidence="8 17" id="KW-0732">Signal</keyword>
<dbReference type="PROSITE" id="PS52035">
    <property type="entry name" value="PEPTIDASE_M14"/>
    <property type="match status" value="1"/>
</dbReference>
<dbReference type="PRINTS" id="PR00765">
    <property type="entry name" value="CRBOXYPTASEA"/>
</dbReference>
<evidence type="ECO:0000256" key="16">
    <source>
        <dbReference type="PROSITE-ProRule" id="PRU01379"/>
    </source>
</evidence>
<name>A0A0C9XFQ6_9AGAR</name>
<feature type="chain" id="PRO_5002206297" description="Inactive metallocarboxypeptidase ECM14" evidence="17">
    <location>
        <begin position="18"/>
        <end position="453"/>
    </location>
</feature>
<evidence type="ECO:0000256" key="4">
    <source>
        <dbReference type="ARBA" id="ARBA00022525"/>
    </source>
</evidence>
<dbReference type="AlphaFoldDB" id="A0A0C9XFQ6"/>
<dbReference type="FunFam" id="3.40.630.10:FF:000084">
    <property type="entry name" value="Carboxypeptidase B2"/>
    <property type="match status" value="1"/>
</dbReference>
<keyword evidence="10" id="KW-0862">Zinc</keyword>
<evidence type="ECO:0000256" key="7">
    <source>
        <dbReference type="ARBA" id="ARBA00022723"/>
    </source>
</evidence>
<reference evidence="20" key="2">
    <citation type="submission" date="2015-01" db="EMBL/GenBank/DDBJ databases">
        <title>Evolutionary Origins and Diversification of the Mycorrhizal Mutualists.</title>
        <authorList>
            <consortium name="DOE Joint Genome Institute"/>
            <consortium name="Mycorrhizal Genomics Consortium"/>
            <person name="Kohler A."/>
            <person name="Kuo A."/>
            <person name="Nagy L.G."/>
            <person name="Floudas D."/>
            <person name="Copeland A."/>
            <person name="Barry K.W."/>
            <person name="Cichocki N."/>
            <person name="Veneault-Fourrey C."/>
            <person name="LaButti K."/>
            <person name="Lindquist E.A."/>
            <person name="Lipzen A."/>
            <person name="Lundell T."/>
            <person name="Morin E."/>
            <person name="Murat C."/>
            <person name="Riley R."/>
            <person name="Ohm R."/>
            <person name="Sun H."/>
            <person name="Tunlid A."/>
            <person name="Henrissat B."/>
            <person name="Grigoriev I.V."/>
            <person name="Hibbett D.S."/>
            <person name="Martin F."/>
        </authorList>
    </citation>
    <scope>NUCLEOTIDE SEQUENCE [LARGE SCALE GENOMIC DNA]</scope>
    <source>
        <strain evidence="20">LaAM-08-1</strain>
    </source>
</reference>
<evidence type="ECO:0000256" key="11">
    <source>
        <dbReference type="ARBA" id="ARBA00023049"/>
    </source>
</evidence>
<comment type="caution">
    <text evidence="16">Lacks conserved residue(s) required for the propagation of feature annotation.</text>
</comment>
<proteinExistence type="inferred from homology"/>
<dbReference type="OrthoDB" id="3626597at2759"/>
<feature type="signal peptide" evidence="17">
    <location>
        <begin position="1"/>
        <end position="17"/>
    </location>
</feature>
<evidence type="ECO:0000256" key="3">
    <source>
        <dbReference type="ARBA" id="ARBA00005988"/>
    </source>
</evidence>
<dbReference type="GO" id="GO:0006508">
    <property type="term" value="P:proteolysis"/>
    <property type="evidence" value="ECO:0007669"/>
    <property type="project" value="UniProtKB-KW"/>
</dbReference>
<evidence type="ECO:0000256" key="13">
    <source>
        <dbReference type="ARBA" id="ARBA00025210"/>
    </source>
</evidence>
<evidence type="ECO:0000256" key="5">
    <source>
        <dbReference type="ARBA" id="ARBA00022645"/>
    </source>
</evidence>
<keyword evidence="12" id="KW-1015">Disulfide bond</keyword>
<evidence type="ECO:0000313" key="20">
    <source>
        <dbReference type="Proteomes" id="UP000054477"/>
    </source>
</evidence>
<sequence length="453" mass="51042">MAIRWFVPLLMGLAVLASEQHVLTNEGTQTGVLRRFSVTGSSHEDILRVASEHDLDVWQVARSHVDIYSLGGRLPVTLQGVSHTTTPILAPPRRQQGFVNSTWDLGTLESTTYHDAYHPLFEIDDFLRRLSELHPNTTHLTNLGHSGQGREMLALTISTTELQGETQRMTTKKKKKGKKNRNRNRKLGFVIVGAQHAREWIATATSLYLAHALLSDPTLPNSLSHLLDVFDFHIIPVPNPDGYDYTWEYDRYWYKNRQVISPKAKCIGLDMNRNWGYKWQPDVPGSAGNFTKPKEPTDPCSHWYPGSRPFEAPEVNNIANFVATLPDLVGFIDLRSYGQMLSSPYSYSCKRIPKAAEDLTEAALGAVQALSFVHGTTFQTGTLCRMLYRAPGNILDWMYTRAGIKFSYVAHLRDTGTYGFSLPENEIRPVGEETGSMVKYLATFIAMSNHRKL</sequence>
<dbReference type="InterPro" id="IPR000834">
    <property type="entry name" value="Peptidase_M14"/>
</dbReference>
<comment type="function">
    <text evidence="13">Inactive carboxypeptidase that may play a role in cell wall organization and biogenesis.</text>
</comment>
<evidence type="ECO:0000256" key="10">
    <source>
        <dbReference type="ARBA" id="ARBA00022833"/>
    </source>
</evidence>
<protein>
    <recommendedName>
        <fullName evidence="14">Inactive metallocarboxypeptidase ECM14</fullName>
    </recommendedName>
    <alternativeName>
        <fullName evidence="15">Inactive metallocarboxypeptidase ecm14</fullName>
    </alternativeName>
</protein>
<organism evidence="19 20">
    <name type="scientific">Laccaria amethystina LaAM-08-1</name>
    <dbReference type="NCBI Taxonomy" id="1095629"/>
    <lineage>
        <taxon>Eukaryota</taxon>
        <taxon>Fungi</taxon>
        <taxon>Dikarya</taxon>
        <taxon>Basidiomycota</taxon>
        <taxon>Agaricomycotina</taxon>
        <taxon>Agaricomycetes</taxon>
        <taxon>Agaricomycetidae</taxon>
        <taxon>Agaricales</taxon>
        <taxon>Agaricineae</taxon>
        <taxon>Hydnangiaceae</taxon>
        <taxon>Laccaria</taxon>
    </lineage>
</organism>
<comment type="subcellular location">
    <subcellularLocation>
        <location evidence="2">Secreted</location>
    </subcellularLocation>
</comment>
<dbReference type="STRING" id="1095629.A0A0C9XFQ6"/>
<keyword evidence="4" id="KW-0964">Secreted</keyword>
<evidence type="ECO:0000256" key="15">
    <source>
        <dbReference type="ARBA" id="ARBA00026213"/>
    </source>
</evidence>
<evidence type="ECO:0000256" key="17">
    <source>
        <dbReference type="SAM" id="SignalP"/>
    </source>
</evidence>
<dbReference type="HOGENOM" id="CLU_019326_1_2_1"/>
<keyword evidence="6" id="KW-0645">Protease</keyword>
<comment type="cofactor">
    <cofactor evidence="1">
        <name>Zn(2+)</name>
        <dbReference type="ChEBI" id="CHEBI:29105"/>
    </cofactor>
</comment>
<comment type="similarity">
    <text evidence="3 16">Belongs to the peptidase M14 family.</text>
</comment>
<keyword evidence="11" id="KW-0482">Metalloprotease</keyword>
<dbReference type="GO" id="GO:0005615">
    <property type="term" value="C:extracellular space"/>
    <property type="evidence" value="ECO:0007669"/>
    <property type="project" value="TreeGrafter"/>
</dbReference>
<dbReference type="GO" id="GO:0008270">
    <property type="term" value="F:zinc ion binding"/>
    <property type="evidence" value="ECO:0007669"/>
    <property type="project" value="InterPro"/>
</dbReference>
<keyword evidence="5" id="KW-0121">Carboxypeptidase</keyword>
<dbReference type="SMART" id="SM00631">
    <property type="entry name" value="Zn_pept"/>
    <property type="match status" value="1"/>
</dbReference>
<evidence type="ECO:0000256" key="12">
    <source>
        <dbReference type="ARBA" id="ARBA00023157"/>
    </source>
</evidence>
<keyword evidence="9" id="KW-0378">Hydrolase</keyword>
<feature type="domain" description="Peptidase M14" evidence="18">
    <location>
        <begin position="116"/>
        <end position="445"/>
    </location>
</feature>
<accession>A0A0C9XFQ6</accession>
<evidence type="ECO:0000256" key="1">
    <source>
        <dbReference type="ARBA" id="ARBA00001947"/>
    </source>
</evidence>
<reference evidence="19 20" key="1">
    <citation type="submission" date="2014-04" db="EMBL/GenBank/DDBJ databases">
        <authorList>
            <consortium name="DOE Joint Genome Institute"/>
            <person name="Kuo A."/>
            <person name="Kohler A."/>
            <person name="Nagy L.G."/>
            <person name="Floudas D."/>
            <person name="Copeland A."/>
            <person name="Barry K.W."/>
            <person name="Cichocki N."/>
            <person name="Veneault-Fourrey C."/>
            <person name="LaButti K."/>
            <person name="Lindquist E.A."/>
            <person name="Lipzen A."/>
            <person name="Lundell T."/>
            <person name="Morin E."/>
            <person name="Murat C."/>
            <person name="Sun H."/>
            <person name="Tunlid A."/>
            <person name="Henrissat B."/>
            <person name="Grigoriev I.V."/>
            <person name="Hibbett D.S."/>
            <person name="Martin F."/>
            <person name="Nordberg H.P."/>
            <person name="Cantor M.N."/>
            <person name="Hua S.X."/>
        </authorList>
    </citation>
    <scope>NUCLEOTIDE SEQUENCE [LARGE SCALE GENOMIC DNA]</scope>
    <source>
        <strain evidence="19 20">LaAM-08-1</strain>
    </source>
</reference>
<evidence type="ECO:0000256" key="2">
    <source>
        <dbReference type="ARBA" id="ARBA00004613"/>
    </source>
</evidence>
<dbReference type="SUPFAM" id="SSF53187">
    <property type="entry name" value="Zn-dependent exopeptidases"/>
    <property type="match status" value="1"/>
</dbReference>
<evidence type="ECO:0000256" key="8">
    <source>
        <dbReference type="ARBA" id="ARBA00022729"/>
    </source>
</evidence>
<gene>
    <name evidence="19" type="ORF">K443DRAFT_679162</name>
</gene>
<dbReference type="CDD" id="cd03860">
    <property type="entry name" value="M14_CP_A-B_like"/>
    <property type="match status" value="1"/>
</dbReference>
<dbReference type="GO" id="GO:0004181">
    <property type="term" value="F:metallocarboxypeptidase activity"/>
    <property type="evidence" value="ECO:0007669"/>
    <property type="project" value="InterPro"/>
</dbReference>
<keyword evidence="7" id="KW-0479">Metal-binding</keyword>